<dbReference type="Pfam" id="PF13450">
    <property type="entry name" value="NAD_binding_8"/>
    <property type="match status" value="1"/>
</dbReference>
<dbReference type="Proteomes" id="UP001165489">
    <property type="component" value="Unassembled WGS sequence"/>
</dbReference>
<dbReference type="EMBL" id="JAKZGP010000005">
    <property type="protein sequence ID" value="MCH7408432.1"/>
    <property type="molecule type" value="Genomic_DNA"/>
</dbReference>
<evidence type="ECO:0000256" key="3">
    <source>
        <dbReference type="ARBA" id="ARBA00022630"/>
    </source>
</evidence>
<comment type="caution">
    <text evidence="7">The sequence shown here is derived from an EMBL/GenBank/DDBJ whole genome shotgun (WGS) entry which is preliminary data.</text>
</comment>
<comment type="cofactor">
    <cofactor evidence="1">
        <name>FAD</name>
        <dbReference type="ChEBI" id="CHEBI:57692"/>
    </cofactor>
</comment>
<keyword evidence="5 7" id="KW-0413">Isomerase</keyword>
<evidence type="ECO:0000256" key="2">
    <source>
        <dbReference type="ARBA" id="ARBA00009321"/>
    </source>
</evidence>
<dbReference type="PANTHER" id="PTHR21197:SF0">
    <property type="entry name" value="UDP-GALACTOPYRANOSE MUTASE"/>
    <property type="match status" value="1"/>
</dbReference>
<reference evidence="7" key="1">
    <citation type="submission" date="2022-03" db="EMBL/GenBank/DDBJ databases">
        <title>De novo assembled genomes of Belliella spp. (Cyclobacteriaceae) strains.</title>
        <authorList>
            <person name="Szabo A."/>
            <person name="Korponai K."/>
            <person name="Felfoldi T."/>
        </authorList>
    </citation>
    <scope>NUCLEOTIDE SEQUENCE</scope>
    <source>
        <strain evidence="7">DSM 111904</strain>
    </source>
</reference>
<organism evidence="7 8">
    <name type="scientific">Belliella filtrata</name>
    <dbReference type="NCBI Taxonomy" id="2923435"/>
    <lineage>
        <taxon>Bacteria</taxon>
        <taxon>Pseudomonadati</taxon>
        <taxon>Bacteroidota</taxon>
        <taxon>Cytophagia</taxon>
        <taxon>Cytophagales</taxon>
        <taxon>Cyclobacteriaceae</taxon>
        <taxon>Belliella</taxon>
    </lineage>
</organism>
<evidence type="ECO:0000256" key="5">
    <source>
        <dbReference type="ARBA" id="ARBA00023235"/>
    </source>
</evidence>
<evidence type="ECO:0000256" key="4">
    <source>
        <dbReference type="ARBA" id="ARBA00022827"/>
    </source>
</evidence>
<dbReference type="SUPFAM" id="SSF54373">
    <property type="entry name" value="FAD-linked reductases, C-terminal domain"/>
    <property type="match status" value="1"/>
</dbReference>
<evidence type="ECO:0000259" key="6">
    <source>
        <dbReference type="Pfam" id="PF03275"/>
    </source>
</evidence>
<dbReference type="RefSeq" id="WP_241346612.1">
    <property type="nucleotide sequence ID" value="NZ_JAKZGP010000005.1"/>
</dbReference>
<proteinExistence type="inferred from homology"/>
<sequence>MKKNEIVIVGAGISGAVLAERYANAGKKVMLLEKREHIAGNCYDYVDDNGILVSKYGAHLFHTNDQEVWEYVNRFTQWYPWEHKVIAKVDDKTVPIPVNIKTVNMLFDLKLQTKEDMEKWLQNNRIPFDNPKNGEETVLNKVGPVIYEKMFKHYTKKQWDKYPIELDAEVLERIPVRIDDDCRYFSDKYQALPKEGYTKLFEKMLSNPNISVRLNTDYFDIEDHLADFEKLFFTGPIDQFFAFKKEFDEKLEYRSINFEFESIDAAFFQENSVVNYPGMEHGFTRIVEYKHFGNQTAEKTTISREYTVASGEPYYPVPNERNRKVYQAYKAEAEKLKNIYFVGRLANYKYFNMDQAFKNALKLYDKLESLGEQNSNLTS</sequence>
<protein>
    <submittedName>
        <fullName evidence="7">UDP-galactopyranose mutase</fullName>
        <ecNumber evidence="7">5.4.99.9</ecNumber>
    </submittedName>
</protein>
<dbReference type="InterPro" id="IPR004379">
    <property type="entry name" value="UDP-GALP_mutase"/>
</dbReference>
<dbReference type="PANTHER" id="PTHR21197">
    <property type="entry name" value="UDP-GALACTOPYRANOSE MUTASE"/>
    <property type="match status" value="1"/>
</dbReference>
<evidence type="ECO:0000313" key="7">
    <source>
        <dbReference type="EMBL" id="MCH7408432.1"/>
    </source>
</evidence>
<dbReference type="SUPFAM" id="SSF51971">
    <property type="entry name" value="Nucleotide-binding domain"/>
    <property type="match status" value="1"/>
</dbReference>
<keyword evidence="8" id="KW-1185">Reference proteome</keyword>
<dbReference type="Gene3D" id="3.40.50.720">
    <property type="entry name" value="NAD(P)-binding Rossmann-like Domain"/>
    <property type="match status" value="3"/>
</dbReference>
<feature type="domain" description="UDP-galactopyranose mutase C-terminal" evidence="6">
    <location>
        <begin position="149"/>
        <end position="350"/>
    </location>
</feature>
<comment type="similarity">
    <text evidence="2">Belongs to the UDP-galactopyranose/dTDP-fucopyranose mutase family.</text>
</comment>
<gene>
    <name evidence="7" type="primary">glf</name>
    <name evidence="7" type="ORF">MM239_03415</name>
</gene>
<accession>A0ABS9UW88</accession>
<name>A0ABS9UW88_9BACT</name>
<dbReference type="EC" id="5.4.99.9" evidence="7"/>
<dbReference type="GO" id="GO:0008767">
    <property type="term" value="F:UDP-galactopyranose mutase activity"/>
    <property type="evidence" value="ECO:0007669"/>
    <property type="project" value="UniProtKB-EC"/>
</dbReference>
<keyword evidence="3" id="KW-0285">Flavoprotein</keyword>
<keyword evidence="4" id="KW-0274">FAD</keyword>
<dbReference type="InterPro" id="IPR015899">
    <property type="entry name" value="UDP-GalPyranose_mutase_C"/>
</dbReference>
<dbReference type="NCBIfam" id="TIGR00031">
    <property type="entry name" value="UDP-GALP_mutase"/>
    <property type="match status" value="1"/>
</dbReference>
<evidence type="ECO:0000256" key="1">
    <source>
        <dbReference type="ARBA" id="ARBA00001974"/>
    </source>
</evidence>
<dbReference type="Pfam" id="PF03275">
    <property type="entry name" value="GLF"/>
    <property type="match status" value="1"/>
</dbReference>
<evidence type="ECO:0000313" key="8">
    <source>
        <dbReference type="Proteomes" id="UP001165489"/>
    </source>
</evidence>